<evidence type="ECO:0000313" key="2">
    <source>
        <dbReference type="Proteomes" id="UP000837857"/>
    </source>
</evidence>
<feature type="non-terminal residue" evidence="1">
    <location>
        <position position="139"/>
    </location>
</feature>
<keyword evidence="2" id="KW-1185">Reference proteome</keyword>
<accession>A0ABN8I5X4</accession>
<dbReference type="Proteomes" id="UP000837857">
    <property type="component" value="Chromosome 19"/>
</dbReference>
<sequence length="139" mass="14475">MSMGGGYHLTTVGAIGPHSNPELGRASQGAHATPNGLIDVCFDAALRCAGDRFGPSAYVDWESRASFLRVSPKAEAAGARPVWPPGRPRAFGAPQTSVGADGGTLSSLDATAYMLPARTAQSNCITIAMKPLMKATFRR</sequence>
<evidence type="ECO:0000313" key="1">
    <source>
        <dbReference type="EMBL" id="CAH2049298.1"/>
    </source>
</evidence>
<gene>
    <name evidence="1" type="ORF">IPOD504_LOCUS6734</name>
</gene>
<name>A0ABN8I5X4_9NEOP</name>
<organism evidence="1 2">
    <name type="scientific">Iphiclides podalirius</name>
    <name type="common">scarce swallowtail</name>
    <dbReference type="NCBI Taxonomy" id="110791"/>
    <lineage>
        <taxon>Eukaryota</taxon>
        <taxon>Metazoa</taxon>
        <taxon>Ecdysozoa</taxon>
        <taxon>Arthropoda</taxon>
        <taxon>Hexapoda</taxon>
        <taxon>Insecta</taxon>
        <taxon>Pterygota</taxon>
        <taxon>Neoptera</taxon>
        <taxon>Endopterygota</taxon>
        <taxon>Lepidoptera</taxon>
        <taxon>Glossata</taxon>
        <taxon>Ditrysia</taxon>
        <taxon>Papilionoidea</taxon>
        <taxon>Papilionidae</taxon>
        <taxon>Papilioninae</taxon>
        <taxon>Iphiclides</taxon>
    </lineage>
</organism>
<proteinExistence type="predicted"/>
<protein>
    <submittedName>
        <fullName evidence="1">Uncharacterized protein</fullName>
    </submittedName>
</protein>
<dbReference type="EMBL" id="OW152831">
    <property type="protein sequence ID" value="CAH2049298.1"/>
    <property type="molecule type" value="Genomic_DNA"/>
</dbReference>
<reference evidence="1" key="1">
    <citation type="submission" date="2022-03" db="EMBL/GenBank/DDBJ databases">
        <authorList>
            <person name="Martin H S."/>
        </authorList>
    </citation>
    <scope>NUCLEOTIDE SEQUENCE</scope>
</reference>